<sequence>MILSLSLIFNFCVSSVSAASGDIIYVNGSGGNDSWDGQSATYISGTTSGPKLSIKNATGTVNSGGTVNIADGTYKGTNNTEIIICRDMNIIGQSQTGTIINGTDSAWIFKIQSSATVTIENLTITNGNAYNGGAIYNDGNLTVSDGRFTDNYAYVAGSAIYNHGTLAVVYSSFLNNDADGGFGDPAYNFAAGTIYNDGNLTVTDSYFTENYAGHGNGAAIHNNGVLILTGTDFIGNSAYGSGGAIYNDNALIMANSNFIANVAYAAGGAIYNIGALAVTDSSFLNNVAYGAFYAPYISIAGGAIYNDYGGTYAVNSCYFEGNIPQDIYNNTEASSGYGSGVITGSSGDHGATGKAASKTMPLQKAGLPLAGLISAVLLVLGGLTVPKRR</sequence>
<keyword evidence="7" id="KW-0998">Cell outer membrane</keyword>
<evidence type="ECO:0000256" key="1">
    <source>
        <dbReference type="ARBA" id="ARBA00004196"/>
    </source>
</evidence>
<dbReference type="Pfam" id="PF02415">
    <property type="entry name" value="Chlam_PMP"/>
    <property type="match status" value="1"/>
</dbReference>
<keyword evidence="5" id="KW-0732">Signal</keyword>
<dbReference type="OrthoDB" id="377209at2157"/>
<dbReference type="Proteomes" id="UP000217784">
    <property type="component" value="Unassembled WGS sequence"/>
</dbReference>
<dbReference type="AlphaFoldDB" id="A0A2A2H3X8"/>
<feature type="transmembrane region" description="Helical" evidence="8">
    <location>
        <begin position="365"/>
        <end position="385"/>
    </location>
</feature>
<dbReference type="SUPFAM" id="SSF51126">
    <property type="entry name" value="Pectin lyase-like"/>
    <property type="match status" value="1"/>
</dbReference>
<evidence type="ECO:0000256" key="3">
    <source>
        <dbReference type="ARBA" id="ARBA00004613"/>
    </source>
</evidence>
<evidence type="ECO:0000313" key="10">
    <source>
        <dbReference type="Proteomes" id="UP000217784"/>
    </source>
</evidence>
<dbReference type="InterPro" id="IPR003368">
    <property type="entry name" value="POMP_repeat"/>
</dbReference>
<dbReference type="NCBIfam" id="TIGR01376">
    <property type="entry name" value="POMP_repeat"/>
    <property type="match status" value="1"/>
</dbReference>
<keyword evidence="4" id="KW-0964">Secreted</keyword>
<evidence type="ECO:0000256" key="2">
    <source>
        <dbReference type="ARBA" id="ARBA00004442"/>
    </source>
</evidence>
<comment type="subcellular location">
    <subcellularLocation>
        <location evidence="1">Cell envelope</location>
    </subcellularLocation>
    <subcellularLocation>
        <location evidence="2">Cell outer membrane</location>
    </subcellularLocation>
    <subcellularLocation>
        <location evidence="3">Secreted</location>
    </subcellularLocation>
</comment>
<protein>
    <recommendedName>
        <fullName evidence="11">Right handed beta helix domain-containing protein</fullName>
    </recommendedName>
</protein>
<keyword evidence="8" id="KW-1133">Transmembrane helix</keyword>
<evidence type="ECO:0000256" key="5">
    <source>
        <dbReference type="ARBA" id="ARBA00022729"/>
    </source>
</evidence>
<proteinExistence type="predicted"/>
<reference evidence="9 10" key="1">
    <citation type="journal article" date="2017" name="BMC Genomics">
        <title>Genomic analysis of methanogenic archaea reveals a shift towards energy conservation.</title>
        <authorList>
            <person name="Gilmore S.P."/>
            <person name="Henske J.K."/>
            <person name="Sexton J.A."/>
            <person name="Solomon K.V."/>
            <person name="Seppala S."/>
            <person name="Yoo J.I."/>
            <person name="Huyett L.M."/>
            <person name="Pressman A."/>
            <person name="Cogan J.Z."/>
            <person name="Kivenson V."/>
            <person name="Peng X."/>
            <person name="Tan Y."/>
            <person name="Valentine D.L."/>
            <person name="O'Malley M.A."/>
        </authorList>
    </citation>
    <scope>NUCLEOTIDE SEQUENCE [LARGE SCALE GENOMIC DNA]</scope>
    <source>
        <strain evidence="9 10">M.o.H.</strain>
    </source>
</reference>
<keyword evidence="8" id="KW-0812">Transmembrane</keyword>
<evidence type="ECO:0000256" key="6">
    <source>
        <dbReference type="ARBA" id="ARBA00023136"/>
    </source>
</evidence>
<dbReference type="InterPro" id="IPR012334">
    <property type="entry name" value="Pectin_lyas_fold"/>
</dbReference>
<evidence type="ECO:0000256" key="4">
    <source>
        <dbReference type="ARBA" id="ARBA00022525"/>
    </source>
</evidence>
<gene>
    <name evidence="9" type="ORF">ASJ80_03530</name>
</gene>
<evidence type="ECO:0008006" key="11">
    <source>
        <dbReference type="Google" id="ProtNLM"/>
    </source>
</evidence>
<evidence type="ECO:0000256" key="7">
    <source>
        <dbReference type="ARBA" id="ARBA00023237"/>
    </source>
</evidence>
<evidence type="ECO:0000313" key="9">
    <source>
        <dbReference type="EMBL" id="PAV04098.1"/>
    </source>
</evidence>
<dbReference type="RefSeq" id="WP_069585429.1">
    <property type="nucleotide sequence ID" value="NZ_LMVM01000033.1"/>
</dbReference>
<keyword evidence="10" id="KW-1185">Reference proteome</keyword>
<dbReference type="InterPro" id="IPR011050">
    <property type="entry name" value="Pectin_lyase_fold/virulence"/>
</dbReference>
<evidence type="ECO:0000256" key="8">
    <source>
        <dbReference type="SAM" id="Phobius"/>
    </source>
</evidence>
<dbReference type="GO" id="GO:0005576">
    <property type="term" value="C:extracellular region"/>
    <property type="evidence" value="ECO:0007669"/>
    <property type="project" value="UniProtKB-SubCell"/>
</dbReference>
<comment type="caution">
    <text evidence="9">The sequence shown here is derived from an EMBL/GenBank/DDBJ whole genome shotgun (WGS) entry which is preliminary data.</text>
</comment>
<name>A0A2A2H3X8_METBR</name>
<organism evidence="9 10">
    <name type="scientific">Methanobacterium bryantii</name>
    <dbReference type="NCBI Taxonomy" id="2161"/>
    <lineage>
        <taxon>Archaea</taxon>
        <taxon>Methanobacteriati</taxon>
        <taxon>Methanobacteriota</taxon>
        <taxon>Methanomada group</taxon>
        <taxon>Methanobacteria</taxon>
        <taxon>Methanobacteriales</taxon>
        <taxon>Methanobacteriaceae</taxon>
        <taxon>Methanobacterium</taxon>
    </lineage>
</organism>
<keyword evidence="6 8" id="KW-0472">Membrane</keyword>
<dbReference type="Gene3D" id="2.160.20.10">
    <property type="entry name" value="Single-stranded right-handed beta-helix, Pectin lyase-like"/>
    <property type="match status" value="1"/>
</dbReference>
<dbReference type="EMBL" id="LMVM01000033">
    <property type="protein sequence ID" value="PAV04098.1"/>
    <property type="molecule type" value="Genomic_DNA"/>
</dbReference>
<accession>A0A2A2H3X8</accession>